<organism evidence="6 7">
    <name type="scientific">Brasilonema sennae CENA114</name>
    <dbReference type="NCBI Taxonomy" id="415709"/>
    <lineage>
        <taxon>Bacteria</taxon>
        <taxon>Bacillati</taxon>
        <taxon>Cyanobacteriota</taxon>
        <taxon>Cyanophyceae</taxon>
        <taxon>Nostocales</taxon>
        <taxon>Scytonemataceae</taxon>
        <taxon>Brasilonema</taxon>
        <taxon>Bromeliae group (in: Brasilonema)</taxon>
    </lineage>
</organism>
<evidence type="ECO:0000259" key="4">
    <source>
        <dbReference type="Pfam" id="PF12770"/>
    </source>
</evidence>
<dbReference type="PANTHER" id="PTHR30483:SF6">
    <property type="entry name" value="PERIPLASMIC BINDING PROTEIN OF ABC TRANSPORTER FOR NATURAL AMINO ACIDS"/>
    <property type="match status" value="1"/>
</dbReference>
<proteinExistence type="inferred from homology"/>
<protein>
    <submittedName>
        <fullName evidence="6">ABC transporter substrate-binding protein</fullName>
    </submittedName>
</protein>
<evidence type="ECO:0000256" key="3">
    <source>
        <dbReference type="PROSITE-ProRule" id="PRU00339"/>
    </source>
</evidence>
<dbReference type="SUPFAM" id="SSF48452">
    <property type="entry name" value="TPR-like"/>
    <property type="match status" value="1"/>
</dbReference>
<feature type="repeat" description="TPR" evidence="3">
    <location>
        <begin position="412"/>
        <end position="445"/>
    </location>
</feature>
<dbReference type="RefSeq" id="WP_171978186.1">
    <property type="nucleotide sequence ID" value="NZ_CAWOXK010000001.1"/>
</dbReference>
<reference evidence="6 7" key="1">
    <citation type="submission" date="2018-06" db="EMBL/GenBank/DDBJ databases">
        <title>Comparative genomics of Brasilonema spp. strains.</title>
        <authorList>
            <person name="Alvarenga D.O."/>
            <person name="Fiore M.F."/>
            <person name="Varani A.M."/>
        </authorList>
    </citation>
    <scope>NUCLEOTIDE SEQUENCE [LARGE SCALE GENOMIC DNA]</scope>
    <source>
        <strain evidence="6 7">CENA114</strain>
    </source>
</reference>
<dbReference type="InterPro" id="IPR011990">
    <property type="entry name" value="TPR-like_helical_dom_sf"/>
</dbReference>
<gene>
    <name evidence="6" type="ORF">DP114_13565</name>
</gene>
<dbReference type="Pfam" id="PF13458">
    <property type="entry name" value="Peripla_BP_6"/>
    <property type="match status" value="2"/>
</dbReference>
<dbReference type="PANTHER" id="PTHR30483">
    <property type="entry name" value="LEUCINE-SPECIFIC-BINDING PROTEIN"/>
    <property type="match status" value="1"/>
</dbReference>
<feature type="domain" description="Leucine-binding protein" evidence="5">
    <location>
        <begin position="897"/>
        <end position="1219"/>
    </location>
</feature>
<dbReference type="Proteomes" id="UP000503129">
    <property type="component" value="Chromosome"/>
</dbReference>
<keyword evidence="2" id="KW-0732">Signal</keyword>
<evidence type="ECO:0000259" key="5">
    <source>
        <dbReference type="Pfam" id="PF13458"/>
    </source>
</evidence>
<keyword evidence="3" id="KW-0802">TPR repeat</keyword>
<dbReference type="AlphaFoldDB" id="A0A856MEN9"/>
<dbReference type="CDD" id="cd06268">
    <property type="entry name" value="PBP1_ABC_transporter_LIVBP-like"/>
    <property type="match status" value="2"/>
</dbReference>
<dbReference type="InterPro" id="IPR019734">
    <property type="entry name" value="TPR_rpt"/>
</dbReference>
<dbReference type="InterPro" id="IPR028081">
    <property type="entry name" value="Leu-bd"/>
</dbReference>
<name>A0A856MEN9_9CYAN</name>
<accession>A0A856MEN9</accession>
<dbReference type="SMART" id="SM00028">
    <property type="entry name" value="TPR"/>
    <property type="match status" value="2"/>
</dbReference>
<sequence>MRVIFEIGEGSVETGFPVRVRIGEQGRPDSENFSGRLPPALLVKRNYENWQTIYRHLPVNWLITLPESQITNVSTIEACNQAAQDFLSSFNEWLNKPSVRQLERRISRRVDNWKNTRFILQTQDSLLQRLPWHLWDFFQLDDDQPEIVVSPEYELSNKKLKTQQLTTPVKILAVLGYGHGIDIQQDLQALGQILPGAIIEPLREPSCPGLRNKLWTPSWDILFFAGHSCSQQDASCGEIQINANESLPLDNLRNTLKHAVQKGLKLAIFNSCDGLGLARNLADARISYTIVMREPVPDIIAQHFLEYFLTAFAAGESLYASVQQARARLQEEWENQYPCASWLPVIFQNTAAAELKYPRQHQQQNWKKVALRTAIVISAIVGFGMISWRVLDEFQSRARFSDGNKILVKTFTTSYKQEGVKAYRQKNYKLATSKFQQSLQQYPNDPETLIYLNNSKIGHELALTIGVPVPIGTNPNVAQEILRGVAQAQQEINNQGGMNGKLLKVKIANDDNNPDIAVKVADRFVQDKDNILAVVGHNSSDASLPASDKYQARKLVMISPTSSSTRLTDRPHGTDGNYIYRTVISFTTIADALAEYAKTTGKNRISTCNDSNAADQSFKNDFEKAIAQKGGQLININCDFASKNFQPKTIIKNAKDVDAILLNPQVNRMDKAIALAKENQGKITLLGNPSLQTKNTLAAGDAVNGMVVPVPWHGSVSPDKNFVQNAYKLWGDKDLVTWRTATAFDATQAIAAAFKQKDTREGVQQALSSGTFSLQGATGTIKFLPSGDRVGNAVLVEVKRNPKASTGYSFEPKDSMESRISLGEKILVQDNPSNEKQLGVQAFAAGDYDNAIAHFQASVQKMPNDPESRIYLLNASAARSAKILKIAVSVHIGSNLNVAKEILQGVAQAQDEINKKDGIRGHLLQVEIASDGNNRNIAEKLANSLVADQKILAVIAHNGSDASVVACPIYQQRKLVNIYPTLFSFKLLGCGSYIFRTAPNIRSIAEALSSYAINNLNQRNLAICVDGRVINPQSLQDEFSYAINKDGGKLVNITCDFSALDFNPNKVITDAIKSGADGLVLAPHVDRINKALDLAAANKGRLKLFGSPTLYTSQTLQQGRSDVNGLELVVPWHPEKNLKNNFAKNAQQLWGSPVTWRSATSYDAAVAIISGLQQSTTREELQKVLHNPNFSPDGATGKIQFSQSGDRNIKNDVVLVKIKPSSTSPTGYKFFLNSP</sequence>
<comment type="similarity">
    <text evidence="1">Belongs to the leucine-binding protein family.</text>
</comment>
<dbReference type="InterPro" id="IPR024983">
    <property type="entry name" value="CHAT_dom"/>
</dbReference>
<feature type="domain" description="CHAT" evidence="4">
    <location>
        <begin position="184"/>
        <end position="342"/>
    </location>
</feature>
<evidence type="ECO:0000256" key="2">
    <source>
        <dbReference type="ARBA" id="ARBA00022729"/>
    </source>
</evidence>
<dbReference type="KEGG" id="bsen:DP114_13565"/>
<dbReference type="Gene3D" id="3.40.50.2300">
    <property type="match status" value="4"/>
</dbReference>
<dbReference type="EMBL" id="CP030118">
    <property type="protein sequence ID" value="QDL08784.1"/>
    <property type="molecule type" value="Genomic_DNA"/>
</dbReference>
<feature type="repeat" description="TPR" evidence="3">
    <location>
        <begin position="832"/>
        <end position="865"/>
    </location>
</feature>
<dbReference type="Pfam" id="PF12770">
    <property type="entry name" value="CHAT"/>
    <property type="match status" value="1"/>
</dbReference>
<evidence type="ECO:0000313" key="7">
    <source>
        <dbReference type="Proteomes" id="UP000503129"/>
    </source>
</evidence>
<dbReference type="InterPro" id="IPR051010">
    <property type="entry name" value="BCAA_transport"/>
</dbReference>
<keyword evidence="7" id="KW-1185">Reference proteome</keyword>
<evidence type="ECO:0000256" key="1">
    <source>
        <dbReference type="ARBA" id="ARBA00010062"/>
    </source>
</evidence>
<feature type="domain" description="Leucine-binding protein" evidence="5">
    <location>
        <begin position="465"/>
        <end position="798"/>
    </location>
</feature>
<dbReference type="PROSITE" id="PS50005">
    <property type="entry name" value="TPR"/>
    <property type="match status" value="2"/>
</dbReference>
<evidence type="ECO:0000313" key="6">
    <source>
        <dbReference type="EMBL" id="QDL08784.1"/>
    </source>
</evidence>
<dbReference type="SUPFAM" id="SSF53822">
    <property type="entry name" value="Periplasmic binding protein-like I"/>
    <property type="match status" value="2"/>
</dbReference>
<dbReference type="InterPro" id="IPR028082">
    <property type="entry name" value="Peripla_BP_I"/>
</dbReference>